<sequence length="231" mass="26035">MDLDPTLMKSTNSTTGLRSFSVNTNAMNPATTRLSRRLLIFQEARNPSNMSEIVYLPVNKLGLPICGSGPELPSILELPLRILRAFTEIFNQPKYKGCYPALQMEYLLLIFRKWPETETYWLINRPGLPVSRHSPLVYNIPSDPILIPELLASLTETLTSDLAVYMGYQFVDTWPATTTTTTSNDSNSTDYFVLLERHTSTNEPQSQTQTQDREANADHAPSTGYQETCHA</sequence>
<dbReference type="HOGENOM" id="CLU_1199553_0_0_1"/>
<dbReference type="AlphaFoldDB" id="B0XQG6"/>
<evidence type="ECO:0000313" key="2">
    <source>
        <dbReference type="EMBL" id="EDP56280.1"/>
    </source>
</evidence>
<feature type="compositionally biased region" description="Polar residues" evidence="1">
    <location>
        <begin position="201"/>
        <end position="210"/>
    </location>
</feature>
<evidence type="ECO:0000313" key="3">
    <source>
        <dbReference type="Proteomes" id="UP000001699"/>
    </source>
</evidence>
<protein>
    <submittedName>
        <fullName evidence="2">Uncharacterized protein</fullName>
    </submittedName>
</protein>
<accession>B0XQG6</accession>
<organism evidence="2 3">
    <name type="scientific">Aspergillus fumigatus (strain CBS 144.89 / FGSC A1163 / CEA10)</name>
    <name type="common">Neosartorya fumigata</name>
    <dbReference type="NCBI Taxonomy" id="451804"/>
    <lineage>
        <taxon>Eukaryota</taxon>
        <taxon>Fungi</taxon>
        <taxon>Dikarya</taxon>
        <taxon>Ascomycota</taxon>
        <taxon>Pezizomycotina</taxon>
        <taxon>Eurotiomycetes</taxon>
        <taxon>Eurotiomycetidae</taxon>
        <taxon>Eurotiales</taxon>
        <taxon>Aspergillaceae</taxon>
        <taxon>Aspergillus</taxon>
        <taxon>Aspergillus subgen. Fumigati</taxon>
    </lineage>
</organism>
<gene>
    <name evidence="2" type="ORF">AFUB_009880</name>
</gene>
<keyword evidence="3" id="KW-1185">Reference proteome</keyword>
<proteinExistence type="predicted"/>
<evidence type="ECO:0000256" key="1">
    <source>
        <dbReference type="SAM" id="MobiDB-lite"/>
    </source>
</evidence>
<dbReference type="EMBL" id="DS499594">
    <property type="protein sequence ID" value="EDP56280.1"/>
    <property type="molecule type" value="Genomic_DNA"/>
</dbReference>
<name>B0XQG6_ASPFC</name>
<feature type="region of interest" description="Disordered" evidence="1">
    <location>
        <begin position="200"/>
        <end position="231"/>
    </location>
</feature>
<dbReference type="Proteomes" id="UP000001699">
    <property type="component" value="Unassembled WGS sequence"/>
</dbReference>
<dbReference type="VEuPathDB" id="FungiDB:AFUB_009880"/>
<dbReference type="OrthoDB" id="4226308at2759"/>
<reference evidence="2 3" key="1">
    <citation type="journal article" date="2008" name="PLoS Genet.">
        <title>Genomic islands in the pathogenic filamentous fungus Aspergillus fumigatus.</title>
        <authorList>
            <person name="Fedorova N.D."/>
            <person name="Khaldi N."/>
            <person name="Joardar V.S."/>
            <person name="Maiti R."/>
            <person name="Amedeo P."/>
            <person name="Anderson M.J."/>
            <person name="Crabtree J."/>
            <person name="Silva J.C."/>
            <person name="Badger J.H."/>
            <person name="Albarraq A."/>
            <person name="Angiuoli S."/>
            <person name="Bussey H."/>
            <person name="Bowyer P."/>
            <person name="Cotty P.J."/>
            <person name="Dyer P.S."/>
            <person name="Egan A."/>
            <person name="Galens K."/>
            <person name="Fraser-Liggett C.M."/>
            <person name="Haas B.J."/>
            <person name="Inman J.M."/>
            <person name="Kent R."/>
            <person name="Lemieux S."/>
            <person name="Malavazi I."/>
            <person name="Orvis J."/>
            <person name="Roemer T."/>
            <person name="Ronning C.M."/>
            <person name="Sundaram J.P."/>
            <person name="Sutton G."/>
            <person name="Turner G."/>
            <person name="Venter J.C."/>
            <person name="White O.R."/>
            <person name="Whitty B.R."/>
            <person name="Youngman P."/>
            <person name="Wolfe K.H."/>
            <person name="Goldman G.H."/>
            <person name="Wortman J.R."/>
            <person name="Jiang B."/>
            <person name="Denning D.W."/>
            <person name="Nierman W.C."/>
        </authorList>
    </citation>
    <scope>NUCLEOTIDE SEQUENCE [LARGE SCALE GENOMIC DNA]</scope>
    <source>
        <strain evidence="3">CBS 144.89 / FGSC A1163 / CEA10</strain>
    </source>
</reference>